<dbReference type="Proteomes" id="UP000305196">
    <property type="component" value="Chromosome 5"/>
</dbReference>
<dbReference type="VEuPathDB" id="PlasmoDB:PVW1_050032300"/>
<proteinExistence type="predicted"/>
<evidence type="ECO:0000313" key="2">
    <source>
        <dbReference type="EMBL" id="SCO65998.1"/>
    </source>
</evidence>
<evidence type="ECO:0000313" key="7">
    <source>
        <dbReference type="Proteomes" id="UP000305196"/>
    </source>
</evidence>
<name>A0A1G4H981_PLAVI</name>
<organism evidence="3 7">
    <name type="scientific">Plasmodium vivax</name>
    <name type="common">malaria parasite P. vivax</name>
    <dbReference type="NCBI Taxonomy" id="5855"/>
    <lineage>
        <taxon>Eukaryota</taxon>
        <taxon>Sar</taxon>
        <taxon>Alveolata</taxon>
        <taxon>Apicomplexa</taxon>
        <taxon>Aconoidasida</taxon>
        <taxon>Haemosporida</taxon>
        <taxon>Plasmodiidae</taxon>
        <taxon>Plasmodium</taxon>
        <taxon>Plasmodium (Plasmodium)</taxon>
    </lineage>
</organism>
<evidence type="ECO:0000313" key="5">
    <source>
        <dbReference type="Proteomes" id="UP000196402"/>
    </source>
</evidence>
<evidence type="ECO:0000313" key="4">
    <source>
        <dbReference type="EMBL" id="VUZ94163.1"/>
    </source>
</evidence>
<dbReference type="Proteomes" id="UP000779233">
    <property type="component" value="Unassembled WGS sequence"/>
</dbReference>
<reference evidence="5 6" key="1">
    <citation type="submission" date="2016-07" db="EMBL/GenBank/DDBJ databases">
        <authorList>
            <consortium name="Pathogen Informatics"/>
        </authorList>
    </citation>
    <scope>NUCLEOTIDE SEQUENCE [LARGE SCALE GENOMIC DNA]</scope>
    <source>
        <strain evidence="1">PvW1</strain>
    </source>
</reference>
<evidence type="ECO:0000313" key="1">
    <source>
        <dbReference type="EMBL" id="CAG9479944.1"/>
    </source>
</evidence>
<dbReference type="EMBL" id="CAJZCX010000010">
    <property type="protein sequence ID" value="CAG9479944.1"/>
    <property type="molecule type" value="Genomic_DNA"/>
</dbReference>
<dbReference type="AlphaFoldDB" id="A0A1G4H981"/>
<gene>
    <name evidence="3" type="ORF">PVC01_050029500</name>
    <name evidence="4" type="ORF">PVP01_0527100</name>
    <name evidence="2" type="ORF">PVT01_050030100</name>
    <name evidence="1" type="ORF">PVW1_050032300</name>
</gene>
<dbReference type="OrthoDB" id="369649at2759"/>
<dbReference type="EMBL" id="LT615260">
    <property type="protein sequence ID" value="SCO71429.1"/>
    <property type="molecule type" value="Genomic_DNA"/>
</dbReference>
<dbReference type="Proteomes" id="UP000220605">
    <property type="component" value="Chromosome 5"/>
</dbReference>
<evidence type="ECO:0000313" key="6">
    <source>
        <dbReference type="Proteomes" id="UP000220605"/>
    </source>
</evidence>
<dbReference type="VEuPathDB" id="PlasmoDB:PVP01_0527100"/>
<dbReference type="EMBL" id="LT615243">
    <property type="protein sequence ID" value="SCO65998.1"/>
    <property type="molecule type" value="Genomic_DNA"/>
</dbReference>
<dbReference type="VEuPathDB" id="PlasmoDB:PVX_089975"/>
<accession>A0A1G4H981</accession>
<dbReference type="eggNOG" id="ENOG502SGDB">
    <property type="taxonomic scope" value="Eukaryota"/>
</dbReference>
<dbReference type="VEuPathDB" id="PlasmoDB:PVPAM_050034700"/>
<protein>
    <submittedName>
        <fullName evidence="1">(malaria parasite P. vivax) hypothetical protein</fullName>
    </submittedName>
</protein>
<dbReference type="EMBL" id="LT635616">
    <property type="protein sequence ID" value="VUZ94163.1"/>
    <property type="molecule type" value="Genomic_DNA"/>
</dbReference>
<sequence length="488" mass="54804">MIDTILRMFLGKYFEPCDKNFLTMNMNAGIEIRNIIIKNDEINHFLKSKNIDVEIVYLKIERINISFVTLSGMLTLKLQGVDLRLKPHIHRNASKGIKNKLMNLLRRNEGNVQLLSPLKAGRVNLATPQGAHKTLCCCCESYQDVQDSLCCYNNVSKVKTYICKDCSVLKDQNDEAHLAFLKKQVTLEKAHRHAFGEASRSVVITGSGAPTAANSVVGPDVKAKRCRTIHLNSAERIRHYDDMGQRPYKSAMGRTHTRGNMQAEPADYLFVKELVENQPPRGHFPHWGNPNHISKSGVAYNTSAACALKRVNTPLQYCSAQMGKNEHVHVSASNGTQHIRSACKSNLRGDHSDGRQLRQGVHVNIDMYAAGELLNGVKNHRDEHPPRGSCGDLRNAHSKLKGEKILNKFHIYDDMGSDIHQRSGILTDHAGVDSREENPPHRSYHNGDVPCKCHPLSNKCTHLLYSYNGTNSNNCRRIKIDHIFNANL</sequence>
<dbReference type="Proteomes" id="UP000196402">
    <property type="component" value="Chromosome 5"/>
</dbReference>
<evidence type="ECO:0000313" key="3">
    <source>
        <dbReference type="EMBL" id="SCO71429.1"/>
    </source>
</evidence>